<evidence type="ECO:0000313" key="1">
    <source>
        <dbReference type="EMBL" id="CUS52707.1"/>
    </source>
</evidence>
<dbReference type="InterPro" id="IPR035437">
    <property type="entry name" value="SNase_OB-fold_sf"/>
</dbReference>
<dbReference type="Gene3D" id="2.40.50.90">
    <property type="match status" value="1"/>
</dbReference>
<dbReference type="SUPFAM" id="SSF50199">
    <property type="entry name" value="Staphylococcal nuclease"/>
    <property type="match status" value="1"/>
</dbReference>
<gene>
    <name evidence="1" type="ORF">MGWOODY_XGa598</name>
</gene>
<protein>
    <submittedName>
        <fullName evidence="1">Succinoglycan biosynthesis protein</fullName>
    </submittedName>
</protein>
<dbReference type="EMBL" id="CZRL01000086">
    <property type="protein sequence ID" value="CUS52707.1"/>
    <property type="molecule type" value="Genomic_DNA"/>
</dbReference>
<accession>A0A160TTZ4</accession>
<dbReference type="AlphaFoldDB" id="A0A160TTZ4"/>
<name>A0A160TTZ4_9ZZZZ</name>
<proteinExistence type="predicted"/>
<organism evidence="1">
    <name type="scientific">hydrothermal vent metagenome</name>
    <dbReference type="NCBI Taxonomy" id="652676"/>
    <lineage>
        <taxon>unclassified sequences</taxon>
        <taxon>metagenomes</taxon>
        <taxon>ecological metagenomes</taxon>
    </lineage>
</organism>
<sequence>MAAIVLAALMTGTGQAAEPAHTLPDNGLLRIGDQLISLYGVSLPKPSQMCEDGEAPWPCGAIAWQALDQHLLNSKLDCIYLPLLGSSGGTTLTAECWIGEQNLNRWLVETGWALTVDDTESIYHANERLAQQNNLGLWRGGFIPPDIWRPARLEENAACSVCTARHQSMIRTREKKRKLDEAAAP</sequence>
<reference evidence="1" key="1">
    <citation type="submission" date="2015-10" db="EMBL/GenBank/DDBJ databases">
        <authorList>
            <person name="Gilbert D.G."/>
        </authorList>
    </citation>
    <scope>NUCLEOTIDE SEQUENCE</scope>
</reference>